<sequence>MKGIPDTAKVRRWARAVLCDLVEDDLVDVLLVVSELASNVFDHARFPARLKLRRSAERCVVDIVAEDSSPLPPRLRPATPDSPRSRGLVIVEQLSERWGVVQRLAGKSVWAVMPCAPVS</sequence>
<organism evidence="3 4">
    <name type="scientific">Lentzea albida</name>
    <dbReference type="NCBI Taxonomy" id="65499"/>
    <lineage>
        <taxon>Bacteria</taxon>
        <taxon>Bacillati</taxon>
        <taxon>Actinomycetota</taxon>
        <taxon>Actinomycetes</taxon>
        <taxon>Pseudonocardiales</taxon>
        <taxon>Pseudonocardiaceae</taxon>
        <taxon>Lentzea</taxon>
    </lineage>
</organism>
<accession>A0A1H9V8S0</accession>
<evidence type="ECO:0000313" key="3">
    <source>
        <dbReference type="EMBL" id="SES17627.1"/>
    </source>
</evidence>
<protein>
    <submittedName>
        <fullName evidence="3">Anti-sigma regulatory factor (Ser/Thr protein kinase)</fullName>
    </submittedName>
</protein>
<keyword evidence="1" id="KW-0723">Serine/threonine-protein kinase</keyword>
<dbReference type="STRING" id="65499.SAMN04488000_11793"/>
<keyword evidence="3" id="KW-0808">Transferase</keyword>
<dbReference type="PANTHER" id="PTHR35526:SF3">
    <property type="entry name" value="ANTI-SIGMA-F FACTOR RSBW"/>
    <property type="match status" value="1"/>
</dbReference>
<name>A0A1H9V8S0_9PSEU</name>
<dbReference type="RefSeq" id="WP_089922701.1">
    <property type="nucleotide sequence ID" value="NZ_FOFV01000017.1"/>
</dbReference>
<gene>
    <name evidence="3" type="ORF">SAMN04488000_11793</name>
</gene>
<dbReference type="Gene3D" id="3.30.565.10">
    <property type="entry name" value="Histidine kinase-like ATPase, C-terminal domain"/>
    <property type="match status" value="1"/>
</dbReference>
<proteinExistence type="predicted"/>
<reference evidence="4" key="1">
    <citation type="submission" date="2016-10" db="EMBL/GenBank/DDBJ databases">
        <authorList>
            <person name="Varghese N."/>
            <person name="Submissions S."/>
        </authorList>
    </citation>
    <scope>NUCLEOTIDE SEQUENCE [LARGE SCALE GENOMIC DNA]</scope>
    <source>
        <strain evidence="4">DSM 44437</strain>
    </source>
</reference>
<dbReference type="AlphaFoldDB" id="A0A1H9V8S0"/>
<evidence type="ECO:0000313" key="4">
    <source>
        <dbReference type="Proteomes" id="UP000199503"/>
    </source>
</evidence>
<evidence type="ECO:0000259" key="2">
    <source>
        <dbReference type="Pfam" id="PF13581"/>
    </source>
</evidence>
<dbReference type="InterPro" id="IPR036890">
    <property type="entry name" value="HATPase_C_sf"/>
</dbReference>
<dbReference type="InterPro" id="IPR003594">
    <property type="entry name" value="HATPase_dom"/>
</dbReference>
<dbReference type="OrthoDB" id="3478628at2"/>
<dbReference type="EMBL" id="FOFV01000017">
    <property type="protein sequence ID" value="SES17627.1"/>
    <property type="molecule type" value="Genomic_DNA"/>
</dbReference>
<dbReference type="CDD" id="cd16936">
    <property type="entry name" value="HATPase_RsbW-like"/>
    <property type="match status" value="1"/>
</dbReference>
<dbReference type="InterPro" id="IPR050267">
    <property type="entry name" value="Anti-sigma-factor_SerPK"/>
</dbReference>
<feature type="domain" description="Histidine kinase/HSP90-like ATPase" evidence="2">
    <location>
        <begin position="7"/>
        <end position="111"/>
    </location>
</feature>
<dbReference type="GO" id="GO:0004674">
    <property type="term" value="F:protein serine/threonine kinase activity"/>
    <property type="evidence" value="ECO:0007669"/>
    <property type="project" value="UniProtKB-KW"/>
</dbReference>
<dbReference type="Pfam" id="PF13581">
    <property type="entry name" value="HATPase_c_2"/>
    <property type="match status" value="1"/>
</dbReference>
<dbReference type="Proteomes" id="UP000199503">
    <property type="component" value="Unassembled WGS sequence"/>
</dbReference>
<keyword evidence="3" id="KW-0418">Kinase</keyword>
<dbReference type="PANTHER" id="PTHR35526">
    <property type="entry name" value="ANTI-SIGMA-F FACTOR RSBW-RELATED"/>
    <property type="match status" value="1"/>
</dbReference>
<evidence type="ECO:0000256" key="1">
    <source>
        <dbReference type="ARBA" id="ARBA00022527"/>
    </source>
</evidence>
<keyword evidence="4" id="KW-1185">Reference proteome</keyword>